<name>A0A839HI58_9GAMM</name>
<dbReference type="EMBL" id="JABVCQ010000026">
    <property type="protein sequence ID" value="MBB1126786.1"/>
    <property type="molecule type" value="Genomic_DNA"/>
</dbReference>
<gene>
    <name evidence="1" type="ORF">HUK38_11180</name>
</gene>
<accession>A0A839HI58</accession>
<evidence type="ECO:0008006" key="3">
    <source>
        <dbReference type="Google" id="ProtNLM"/>
    </source>
</evidence>
<evidence type="ECO:0000313" key="2">
    <source>
        <dbReference type="Proteomes" id="UP000548632"/>
    </source>
</evidence>
<dbReference type="Proteomes" id="UP000548632">
    <property type="component" value="Unassembled WGS sequence"/>
</dbReference>
<reference evidence="1 2" key="1">
    <citation type="journal article" date="2020" name="Arch. Microbiol.">
        <title>The genome sequence of the giant phototrophic gammaproteobacterium Thiospirillum jenense gives insight into its physiological properties and phylogenetic relationships.</title>
        <authorList>
            <person name="Imhoff J.F."/>
            <person name="Meyer T.E."/>
            <person name="Kyndt J.A."/>
        </authorList>
    </citation>
    <scope>NUCLEOTIDE SEQUENCE [LARGE SCALE GENOMIC DNA]</scope>
    <source>
        <strain evidence="1 2">DSM 216</strain>
    </source>
</reference>
<organism evidence="1 2">
    <name type="scientific">Thiospirillum jenense</name>
    <dbReference type="NCBI Taxonomy" id="1653858"/>
    <lineage>
        <taxon>Bacteria</taxon>
        <taxon>Pseudomonadati</taxon>
        <taxon>Pseudomonadota</taxon>
        <taxon>Gammaproteobacteria</taxon>
        <taxon>Chromatiales</taxon>
        <taxon>Chromatiaceae</taxon>
        <taxon>Thiospirillum</taxon>
    </lineage>
</organism>
<comment type="caution">
    <text evidence="1">The sequence shown here is derived from an EMBL/GenBank/DDBJ whole genome shotgun (WGS) entry which is preliminary data.</text>
</comment>
<dbReference type="AlphaFoldDB" id="A0A839HI58"/>
<evidence type="ECO:0000313" key="1">
    <source>
        <dbReference type="EMBL" id="MBB1126786.1"/>
    </source>
</evidence>
<keyword evidence="2" id="KW-1185">Reference proteome</keyword>
<proteinExistence type="predicted"/>
<sequence>MKLSKLSIKKTTLSIALAGAMGLITTHTNASEILLPGYWGLSIDGGANILGIEALALDGWSHLDNDFSNPNTDGSFNFIENGLLQVTGYRSLISGGTESITYNAATGYGILPVGYNLYIAWENLTGTQVVNPSSGVAQVSFDTGKTLHFFLDTAPVATGTPLRGAPFTNWSNQLTEIARLSVIPQAVNSVTGVTEHTGGNFDLARGEGNGDSTFILWHEMDVNSGYLFNVNEAINDDGSVDATRATDLDLQDTDFAGFAGDTTTDIDLQARIQTGSARTLFTNAQDTAFEEMMDGIFPGASGTDPEHSFNQIENVLSSGMQIYNDFYVNHKGLANFDLQVSEPTSLALLGIGLFSTAGASRIWRKAA</sequence>
<dbReference type="RefSeq" id="WP_182584417.1">
    <property type="nucleotide sequence ID" value="NZ_JABVCQ010000026.1"/>
</dbReference>
<protein>
    <recommendedName>
        <fullName evidence="3">PEP-CTERM protein-sorting domain-containing protein</fullName>
    </recommendedName>
</protein>